<reference evidence="2" key="1">
    <citation type="submission" date="2025-08" db="UniProtKB">
        <authorList>
            <consortium name="RefSeq"/>
        </authorList>
    </citation>
    <scope>IDENTIFICATION</scope>
    <source>
        <strain evidence="2">Tuebingen</strain>
        <tissue evidence="2">Fibroblasts and whole tissue</tissue>
    </source>
</reference>
<protein>
    <submittedName>
        <fullName evidence="2">B-cell receptor CD22-like isoform X1</fullName>
    </submittedName>
</protein>
<evidence type="ECO:0000313" key="1">
    <source>
        <dbReference type="Proteomes" id="UP000000437"/>
    </source>
</evidence>
<gene>
    <name evidence="2" type="primary">LOC141375101</name>
</gene>
<dbReference type="RefSeq" id="XP_073762890.1">
    <property type="nucleotide sequence ID" value="XM_073906789.1"/>
</dbReference>
<sequence length="731" mass="80545">MLRSFRASLPLILVIMTAGCDGQQDWGVNYSSSSVCALKGSTVKISCTVKYPHDHQLRSVYWTKHAVTDGEAPDLCSDPDKTGRVQCVREDKDTSSITLTAVTEADKHIYYCRFTTDVEGGKWTGISGVQLDVTDLQVETQQSVVEGDSVTLSCKSSCSLPEETTFIWYRNTKTINKGIRTKNQLHLWSVTYDDGGDYQCAVGGNEHLKSPAVYVKVGWVYGLWESGVKYSPSYVCALKGSTVKISCTLTHDYELIQSVSTKPAVTGEDPPDLCTDPDKRGRIQCVSEYKDREYRDTFSITLTAVTEADKHIYYCRFRDVQYKRWTVIPGARLDVTDLQVETKQCVKEGDSVTLSCKSSCSLPEETTFIWYRNTERLTGETLNNQLQLQSVSRSDAGEYRCAARGKAGERLNSPPVYLSVEYPPKSVSVSVSGSAVIVSGDSVTLNCSNDSNPPALNFSWVKGESSVGSGRIFSISNISSDHSGEYKCRARNKHGEKYSDPVMLNVMYPPRNVSVFINGSAVIVSGDSVTLSCSSDSNPPAVNFTWFKENQSSAVGSGQSFSALDSGRYYCEAENKYGSQRSESVSVTEAVQRSALLTLTGVVAGCGGLIFIIIIIIVFIWKKKKRDGGAEDTRQNQQNPIGRSAETASANDSAVYSLVSANQSEDLYTNITSVKPKRSSRAEAGDVEDLQYASVHHFKNKDMKTEEHQKMEMQRPSDANRCEDVIYSSVK</sequence>
<accession>A0AC58FZF7</accession>
<evidence type="ECO:0000313" key="2">
    <source>
        <dbReference type="RefSeq" id="XP_073762890.1"/>
    </source>
</evidence>
<keyword evidence="1" id="KW-1185">Reference proteome</keyword>
<proteinExistence type="predicted"/>
<name>A0AC58FZF7_DANRE</name>
<dbReference type="Proteomes" id="UP000000437">
    <property type="component" value="Chromosome 1"/>
</dbReference>
<organism evidence="1 2">
    <name type="scientific">Danio rerio</name>
    <name type="common">Zebrafish</name>
    <name type="synonym">Brachydanio rerio</name>
    <dbReference type="NCBI Taxonomy" id="7955"/>
    <lineage>
        <taxon>Eukaryota</taxon>
        <taxon>Metazoa</taxon>
        <taxon>Chordata</taxon>
        <taxon>Craniata</taxon>
        <taxon>Vertebrata</taxon>
        <taxon>Euteleostomi</taxon>
        <taxon>Actinopterygii</taxon>
        <taxon>Neopterygii</taxon>
        <taxon>Teleostei</taxon>
        <taxon>Ostariophysi</taxon>
        <taxon>Cypriniformes</taxon>
        <taxon>Danionidae</taxon>
        <taxon>Danioninae</taxon>
        <taxon>Danio</taxon>
    </lineage>
</organism>